<name>A0ABR0XNH1_REHGL</name>
<evidence type="ECO:0000313" key="2">
    <source>
        <dbReference type="EMBL" id="KAK6160714.1"/>
    </source>
</evidence>
<comment type="caution">
    <text evidence="2">The sequence shown here is derived from an EMBL/GenBank/DDBJ whole genome shotgun (WGS) entry which is preliminary data.</text>
</comment>
<accession>A0ABR0XNH1</accession>
<dbReference type="InterPro" id="IPR045358">
    <property type="entry name" value="Ty3_capsid"/>
</dbReference>
<dbReference type="Proteomes" id="UP001318860">
    <property type="component" value="Unassembled WGS sequence"/>
</dbReference>
<evidence type="ECO:0000313" key="3">
    <source>
        <dbReference type="Proteomes" id="UP001318860"/>
    </source>
</evidence>
<dbReference type="Pfam" id="PF19259">
    <property type="entry name" value="Ty3_capsid"/>
    <property type="match status" value="1"/>
</dbReference>
<proteinExistence type="predicted"/>
<gene>
    <name evidence="2" type="ORF">DH2020_004095</name>
</gene>
<organism evidence="2 3">
    <name type="scientific">Rehmannia glutinosa</name>
    <name type="common">Chinese foxglove</name>
    <dbReference type="NCBI Taxonomy" id="99300"/>
    <lineage>
        <taxon>Eukaryota</taxon>
        <taxon>Viridiplantae</taxon>
        <taxon>Streptophyta</taxon>
        <taxon>Embryophyta</taxon>
        <taxon>Tracheophyta</taxon>
        <taxon>Spermatophyta</taxon>
        <taxon>Magnoliopsida</taxon>
        <taxon>eudicotyledons</taxon>
        <taxon>Gunneridae</taxon>
        <taxon>Pentapetalae</taxon>
        <taxon>asterids</taxon>
        <taxon>lamiids</taxon>
        <taxon>Lamiales</taxon>
        <taxon>Orobanchaceae</taxon>
        <taxon>Rehmannieae</taxon>
        <taxon>Rehmannia</taxon>
    </lineage>
</organism>
<sequence length="276" mass="31880">MADGTRLRDLQEAHKKLDQILQMEALKREAAEMKMQEEITTIISEMQDQMSGINSKYEHLTHTLANIQLQLLNLGKGKGMLEEESILGGPCPPSEGNNSRAPFSPRPRMQMENQNMQIISPIPKLDFPRFDGSQARSWIHKCVGYFKLIPNIPDTQKVTLASMHFEGKAAQWQHSFYMRHGELTWKQFVEIISARFEELKEAKIIDEFNKLKHPGLILDYVDRFEELKACMLLLNKDYSEEYFVASFISGLSEELQSFINMFEPHTLQQTIDLGKK</sequence>
<dbReference type="EMBL" id="JABTTQ020000003">
    <property type="protein sequence ID" value="KAK6160714.1"/>
    <property type="molecule type" value="Genomic_DNA"/>
</dbReference>
<reference evidence="2 3" key="1">
    <citation type="journal article" date="2021" name="Comput. Struct. Biotechnol. J.">
        <title>De novo genome assembly of the potent medicinal plant Rehmannia glutinosa using nanopore technology.</title>
        <authorList>
            <person name="Ma L."/>
            <person name="Dong C."/>
            <person name="Song C."/>
            <person name="Wang X."/>
            <person name="Zheng X."/>
            <person name="Niu Y."/>
            <person name="Chen S."/>
            <person name="Feng W."/>
        </authorList>
    </citation>
    <scope>NUCLEOTIDE SEQUENCE [LARGE SCALE GENOMIC DNA]</scope>
    <source>
        <tissue evidence="2">Leaves</tissue>
    </source>
</reference>
<keyword evidence="3" id="KW-1185">Reference proteome</keyword>
<feature type="domain" description="Ty3 transposon capsid-like protein" evidence="1">
    <location>
        <begin position="146"/>
        <end position="273"/>
    </location>
</feature>
<evidence type="ECO:0000259" key="1">
    <source>
        <dbReference type="Pfam" id="PF19259"/>
    </source>
</evidence>
<protein>
    <recommendedName>
        <fullName evidence="1">Ty3 transposon capsid-like protein domain-containing protein</fullName>
    </recommendedName>
</protein>